<dbReference type="NCBIfam" id="TIGR01693">
    <property type="entry name" value="UTase_glnD"/>
    <property type="match status" value="1"/>
</dbReference>
<dbReference type="PROSITE" id="PS51831">
    <property type="entry name" value="HD"/>
    <property type="match status" value="1"/>
</dbReference>
<dbReference type="CDD" id="cd05401">
    <property type="entry name" value="NT_GlnE_GlnD_like"/>
    <property type="match status" value="1"/>
</dbReference>
<comment type="cofactor">
    <cofactor evidence="7">
        <name>Mg(2+)</name>
        <dbReference type="ChEBI" id="CHEBI:18420"/>
    </cofactor>
</comment>
<evidence type="ECO:0000256" key="6">
    <source>
        <dbReference type="ARBA" id="ARBA00023268"/>
    </source>
</evidence>
<dbReference type="RefSeq" id="WP_112184984.1">
    <property type="nucleotide sequence ID" value="NZ_CATZAT010000002.1"/>
</dbReference>
<keyword evidence="6 7" id="KW-0511">Multifunctional enzyme</keyword>
<name>A0ABC8Q9F0_9RALS</name>
<dbReference type="SMART" id="SM00471">
    <property type="entry name" value="HDc"/>
    <property type="match status" value="1"/>
</dbReference>
<reference evidence="10 11" key="1">
    <citation type="submission" date="2023-07" db="EMBL/GenBank/DDBJ databases">
        <authorList>
            <person name="Peeters C."/>
        </authorList>
    </citation>
    <scope>NUCLEOTIDE SEQUENCE [LARGE SCALE GENOMIC DNA]</scope>
    <source>
        <strain evidence="10 11">LMG 18096</strain>
    </source>
</reference>
<dbReference type="InterPro" id="IPR005105">
    <property type="entry name" value="GlnD_Uridyltrans_N"/>
</dbReference>
<evidence type="ECO:0000313" key="11">
    <source>
        <dbReference type="Proteomes" id="UP001189663"/>
    </source>
</evidence>
<dbReference type="GO" id="GO:0008081">
    <property type="term" value="F:phosphoric diester hydrolase activity"/>
    <property type="evidence" value="ECO:0007669"/>
    <property type="project" value="UniProtKB-UniRule"/>
</dbReference>
<comment type="similarity">
    <text evidence="7">Belongs to the GlnD family.</text>
</comment>
<feature type="domain" description="ACT" evidence="8">
    <location>
        <begin position="681"/>
        <end position="765"/>
    </location>
</feature>
<dbReference type="Pfam" id="PF03445">
    <property type="entry name" value="DUF294"/>
    <property type="match status" value="1"/>
</dbReference>
<feature type="domain" description="HD" evidence="9">
    <location>
        <begin position="442"/>
        <end position="564"/>
    </location>
</feature>
<organism evidence="10 11">
    <name type="scientific">Ralstonia holmesii</name>
    <dbReference type="NCBI Taxonomy" id="3058602"/>
    <lineage>
        <taxon>Bacteria</taxon>
        <taxon>Pseudomonadati</taxon>
        <taxon>Pseudomonadota</taxon>
        <taxon>Betaproteobacteria</taxon>
        <taxon>Burkholderiales</taxon>
        <taxon>Burkholderiaceae</taxon>
        <taxon>Ralstonia</taxon>
    </lineage>
</organism>
<comment type="catalytic activity">
    <reaction evidence="7">
        <text>[protein-PII]-L-tyrosine + UTP = [protein-PII]-uridylyl-L-tyrosine + diphosphate</text>
        <dbReference type="Rhea" id="RHEA:13673"/>
        <dbReference type="Rhea" id="RHEA-COMP:12147"/>
        <dbReference type="Rhea" id="RHEA-COMP:12148"/>
        <dbReference type="ChEBI" id="CHEBI:33019"/>
        <dbReference type="ChEBI" id="CHEBI:46398"/>
        <dbReference type="ChEBI" id="CHEBI:46858"/>
        <dbReference type="ChEBI" id="CHEBI:90602"/>
        <dbReference type="EC" id="2.7.7.59"/>
    </reaction>
</comment>
<dbReference type="SUPFAM" id="SSF81593">
    <property type="entry name" value="Nucleotidyltransferase substrate binding subunit/domain"/>
    <property type="match status" value="1"/>
</dbReference>
<evidence type="ECO:0000256" key="7">
    <source>
        <dbReference type="HAMAP-Rule" id="MF_00277"/>
    </source>
</evidence>
<dbReference type="Gene3D" id="3.30.70.260">
    <property type="match status" value="1"/>
</dbReference>
<comment type="domain">
    <text evidence="7">Has four distinct domains: an N-terminal nucleotidyltransferase (NT) domain responsible for UTase activity, a central HD domain that encodes UR activity, and two C-terminal ACT domains that seem to have a role in glutamine sensing.</text>
</comment>
<dbReference type="Gene3D" id="1.20.120.330">
    <property type="entry name" value="Nucleotidyltransferases domain 2"/>
    <property type="match status" value="1"/>
</dbReference>
<evidence type="ECO:0000259" key="8">
    <source>
        <dbReference type="PROSITE" id="PS51671"/>
    </source>
</evidence>
<dbReference type="PROSITE" id="PS51671">
    <property type="entry name" value="ACT"/>
    <property type="match status" value="2"/>
</dbReference>
<dbReference type="EC" id="3.1.4.-" evidence="7"/>
<evidence type="ECO:0000259" key="9">
    <source>
        <dbReference type="PROSITE" id="PS51831"/>
    </source>
</evidence>
<dbReference type="CDD" id="cd04899">
    <property type="entry name" value="ACT_ACR-UUR-like_2"/>
    <property type="match status" value="1"/>
</dbReference>
<evidence type="ECO:0000256" key="5">
    <source>
        <dbReference type="ARBA" id="ARBA00022842"/>
    </source>
</evidence>
<dbReference type="SUPFAM" id="SSF81301">
    <property type="entry name" value="Nucleotidyltransferase"/>
    <property type="match status" value="1"/>
</dbReference>
<dbReference type="SUPFAM" id="SSF109604">
    <property type="entry name" value="HD-domain/PDEase-like"/>
    <property type="match status" value="1"/>
</dbReference>
<sequence>MPSAAAAPAEEAHPRDALKAERAHLFAQFDQHANVQQLVTKLARAVDRALVRLWQEEQMPATCALIAVGGYGRGELFPHSDVDILLLLPGTADKALETRLEAFIGRCWDMGLDIGSSVRTVDECINEAAQDVTVRTSLLEARLLTGDEGLYRTFETHYQGHLDAADFFQSKLLEMRQRHAKYQDTPYSLEPNCKESPGGLRDLQVILWMTRAAGFGSSWNELLANGLLTRREAQELVSNERLLKTVRARLHLLAGRRQDVLVFDLQTQLAESFGYRPTTAKRASEQLMRRYYWVAKAVTQLNTVVLQNIEAKLFPSELGITRKINDRFVERQGMLEIADADLYQREPTAILETFLLYEQTRGIKGLAASTLRALYNARTLMDAKWRKDPDNRALFLSILQQPQGITHALRLMNQTSVLGRYLVNFRRIVGQMQHDLFHVYTVDQHILMVVRNIRRFAIVEHTHEFPFCSQLMANFDKPWVLTVAALFHDIAKGRGGDHSVLGMSDARRFCKEHGIAKEDADLVVWLVEHHLTMSQVAQKQDLGDPEVIRHFADLVGTERRLTALYLLTVADIRGTSPKVWNAWKGKLLEDLYRMTLRVLGGATTDPHAVLEGRKEEARALLRLAALDDTAHEALWKQLDVGVFLRHDARDIAWFTRHFYNRVNTTIPIVRARISPAGVGLQVAVYSPDRPDLFARICGYFERKSLTILDAKIHTTKHGYALDTFQVADPSSGLVEPGHYRDIITLVEHELAEQISRETALPEPPRGRISRQSRSFPIKPRVDLRADERGQYYLLSISATDRTGLLYAIARVLAHRRVSVHTARINTLGERVEDIFLVDGTRLTQDNKLQLELESELLDALAI</sequence>
<dbReference type="InterPro" id="IPR045865">
    <property type="entry name" value="ACT-like_dom_sf"/>
</dbReference>
<dbReference type="CDD" id="cd04900">
    <property type="entry name" value="ACT_UUR-like_1"/>
    <property type="match status" value="1"/>
</dbReference>
<dbReference type="EMBL" id="CATZAT010000002">
    <property type="protein sequence ID" value="CAJ0783355.1"/>
    <property type="molecule type" value="Genomic_DNA"/>
</dbReference>
<dbReference type="SUPFAM" id="SSF55021">
    <property type="entry name" value="ACT-like"/>
    <property type="match status" value="2"/>
</dbReference>
<dbReference type="Gene3D" id="1.10.3210.10">
    <property type="entry name" value="Hypothetical protein af1432"/>
    <property type="match status" value="1"/>
</dbReference>
<gene>
    <name evidence="7 10" type="primary">glnD</name>
    <name evidence="10" type="ORF">LMG18096_01408</name>
</gene>
<dbReference type="GO" id="GO:0006808">
    <property type="term" value="P:regulation of nitrogen utilization"/>
    <property type="evidence" value="ECO:0007669"/>
    <property type="project" value="UniProtKB-UniRule"/>
</dbReference>
<dbReference type="CDD" id="cd00077">
    <property type="entry name" value="HDc"/>
    <property type="match status" value="1"/>
</dbReference>
<dbReference type="HAMAP" id="MF_00277">
    <property type="entry name" value="PII_uridylyl_transf"/>
    <property type="match status" value="1"/>
</dbReference>
<dbReference type="InterPro" id="IPR003607">
    <property type="entry name" value="HD/PDEase_dom"/>
</dbReference>
<dbReference type="GO" id="GO:0008773">
    <property type="term" value="F:[protein-PII] uridylyltransferase activity"/>
    <property type="evidence" value="ECO:0007669"/>
    <property type="project" value="UniProtKB-UniRule"/>
</dbReference>
<dbReference type="EC" id="2.7.7.59" evidence="7"/>
<dbReference type="Pfam" id="PF01966">
    <property type="entry name" value="HD"/>
    <property type="match status" value="1"/>
</dbReference>
<dbReference type="InterPro" id="IPR006674">
    <property type="entry name" value="HD_domain"/>
</dbReference>
<keyword evidence="5 7" id="KW-0460">Magnesium</keyword>
<dbReference type="PANTHER" id="PTHR47320">
    <property type="entry name" value="BIFUNCTIONAL URIDYLYLTRANSFERASE/URIDYLYL-REMOVING ENZYME"/>
    <property type="match status" value="1"/>
</dbReference>
<proteinExistence type="inferred from homology"/>
<evidence type="ECO:0000313" key="10">
    <source>
        <dbReference type="EMBL" id="CAJ0783355.1"/>
    </source>
</evidence>
<keyword evidence="11" id="KW-1185">Reference proteome</keyword>
<feature type="domain" description="ACT" evidence="8">
    <location>
        <begin position="793"/>
        <end position="862"/>
    </location>
</feature>
<dbReference type="Pfam" id="PF08335">
    <property type="entry name" value="GlnD_UR_UTase"/>
    <property type="match status" value="1"/>
</dbReference>
<dbReference type="InterPro" id="IPR043519">
    <property type="entry name" value="NT_sf"/>
</dbReference>
<evidence type="ECO:0000256" key="4">
    <source>
        <dbReference type="ARBA" id="ARBA00022801"/>
    </source>
</evidence>
<comment type="activity regulation">
    <text evidence="7">Uridylyltransferase (UTase) activity is inhibited by glutamine, while glutamine activates uridylyl-removing (UR) activity.</text>
</comment>
<keyword evidence="2 7" id="KW-0548">Nucleotidyltransferase</keyword>
<dbReference type="InterPro" id="IPR002912">
    <property type="entry name" value="ACT_dom"/>
</dbReference>
<dbReference type="PIRSF" id="PIRSF006288">
    <property type="entry name" value="PII_uridyltransf"/>
    <property type="match status" value="1"/>
</dbReference>
<comment type="caution">
    <text evidence="7">Lacks conserved residue(s) required for the propagation of feature annotation.</text>
</comment>
<keyword evidence="3" id="KW-0677">Repeat</keyword>
<evidence type="ECO:0000256" key="2">
    <source>
        <dbReference type="ARBA" id="ARBA00022695"/>
    </source>
</evidence>
<keyword evidence="4 7" id="KW-0378">Hydrolase</keyword>
<accession>A0ABC8Q9F0</accession>
<dbReference type="AlphaFoldDB" id="A0ABC8Q9F0"/>
<keyword evidence="1 7" id="KW-0808">Transferase</keyword>
<evidence type="ECO:0000256" key="1">
    <source>
        <dbReference type="ARBA" id="ARBA00022679"/>
    </source>
</evidence>
<evidence type="ECO:0000256" key="3">
    <source>
        <dbReference type="ARBA" id="ARBA00022737"/>
    </source>
</evidence>
<dbReference type="InterPro" id="IPR010043">
    <property type="entry name" value="UTase/UR"/>
</dbReference>
<feature type="region of interest" description="Uridylyltransferase" evidence="7">
    <location>
        <begin position="1"/>
        <end position="323"/>
    </location>
</feature>
<comment type="caution">
    <text evidence="10">The sequence shown here is derived from an EMBL/GenBank/DDBJ whole genome shotgun (WGS) entry which is preliminary data.</text>
</comment>
<comment type="catalytic activity">
    <reaction evidence="7">
        <text>[protein-PII]-uridylyl-L-tyrosine + H2O = [protein-PII]-L-tyrosine + UMP + H(+)</text>
        <dbReference type="Rhea" id="RHEA:48600"/>
        <dbReference type="Rhea" id="RHEA-COMP:12147"/>
        <dbReference type="Rhea" id="RHEA-COMP:12148"/>
        <dbReference type="ChEBI" id="CHEBI:15377"/>
        <dbReference type="ChEBI" id="CHEBI:15378"/>
        <dbReference type="ChEBI" id="CHEBI:46858"/>
        <dbReference type="ChEBI" id="CHEBI:57865"/>
        <dbReference type="ChEBI" id="CHEBI:90602"/>
    </reaction>
</comment>
<comment type="function">
    <text evidence="7">Modifies, by uridylylation and deuridylylation, the PII regulatory proteins (GlnB and homologs), in response to the nitrogen status of the cell that GlnD senses through the glutamine level. Under low glutamine levels, catalyzes the conversion of the PII proteins and UTP to PII-UMP and PPi, while under higher glutamine levels, GlnD hydrolyzes PII-UMP to PII and UMP (deuridylylation). Thus, controls uridylylation state and activity of the PII proteins, and plays an important role in the regulation of nitrogen metabolism.</text>
</comment>
<dbReference type="Proteomes" id="UP001189663">
    <property type="component" value="Unassembled WGS sequence"/>
</dbReference>
<dbReference type="PANTHER" id="PTHR47320:SF1">
    <property type="entry name" value="BIFUNCTIONAL URIDYLYLTRANSFERASE_URIDYLYL-REMOVING ENZYME"/>
    <property type="match status" value="1"/>
</dbReference>
<dbReference type="InterPro" id="IPR013546">
    <property type="entry name" value="PII_UdlTrfase/GS_AdlTrfase"/>
</dbReference>
<dbReference type="NCBIfam" id="NF002837">
    <property type="entry name" value="PRK03059.1"/>
    <property type="match status" value="1"/>
</dbReference>
<protein>
    <recommendedName>
        <fullName evidence="7">Bifunctional uridylyltransferase/uridylyl-removing enzyme</fullName>
        <shortName evidence="7">UTase/UR</shortName>
    </recommendedName>
    <alternativeName>
        <fullName evidence="7">Bifunctional [protein-PII] modification enzyme</fullName>
    </alternativeName>
    <alternativeName>
        <fullName evidence="7">Bifunctional nitrogen sensor protein</fullName>
    </alternativeName>
    <domain>
        <recommendedName>
            <fullName evidence="7">[Protein-PII] uridylyltransferase</fullName>
            <shortName evidence="7">PII uridylyltransferase</shortName>
            <shortName evidence="7">UTase</shortName>
            <ecNumber evidence="7">2.7.7.59</ecNumber>
        </recommendedName>
    </domain>
    <domain>
        <recommendedName>
            <fullName evidence="7">[Protein-PII]-UMP uridylyl-removing enzyme</fullName>
            <shortName evidence="7">UR</shortName>
            <ecNumber evidence="7">3.1.4.-</ecNumber>
        </recommendedName>
    </domain>
</protein>